<proteinExistence type="predicted"/>
<evidence type="ECO:0000256" key="1">
    <source>
        <dbReference type="SAM" id="MobiDB-lite"/>
    </source>
</evidence>
<dbReference type="EMBL" id="BMMT01000011">
    <property type="protein sequence ID" value="GGI93562.1"/>
    <property type="molecule type" value="Genomic_DNA"/>
</dbReference>
<feature type="compositionally biased region" description="Low complexity" evidence="1">
    <location>
        <begin position="55"/>
        <end position="67"/>
    </location>
</feature>
<evidence type="ECO:0000313" key="3">
    <source>
        <dbReference type="EMBL" id="GAA0504971.1"/>
    </source>
</evidence>
<feature type="region of interest" description="Disordered" evidence="1">
    <location>
        <begin position="43"/>
        <end position="353"/>
    </location>
</feature>
<keyword evidence="2" id="KW-1133">Transmembrane helix</keyword>
<keyword evidence="2" id="KW-0472">Membrane</keyword>
<protein>
    <submittedName>
        <fullName evidence="4">Uncharacterized protein</fullName>
    </submittedName>
</protein>
<keyword evidence="6" id="KW-1185">Reference proteome</keyword>
<reference evidence="4 5" key="2">
    <citation type="journal article" date="2014" name="Int. J. Syst. Evol. Microbiol.">
        <title>Complete genome sequence of Corynebacterium casei LMG S-19264T (=DSM 44701T), isolated from a smear-ripened cheese.</title>
        <authorList>
            <consortium name="US DOE Joint Genome Institute (JGI-PGF)"/>
            <person name="Walter F."/>
            <person name="Albersmeier A."/>
            <person name="Kalinowski J."/>
            <person name="Ruckert C."/>
        </authorList>
    </citation>
    <scope>NUCLEOTIDE SEQUENCE [LARGE SCALE GENOMIC DNA]</scope>
    <source>
        <strain evidence="4 5">CGMCC 4.7206</strain>
    </source>
</reference>
<feature type="compositionally biased region" description="Basic and acidic residues" evidence="1">
    <location>
        <begin position="204"/>
        <end position="214"/>
    </location>
</feature>
<evidence type="ECO:0000313" key="5">
    <source>
        <dbReference type="Proteomes" id="UP000597989"/>
    </source>
</evidence>
<feature type="compositionally biased region" description="Basic and acidic residues" evidence="1">
    <location>
        <begin position="94"/>
        <end position="112"/>
    </location>
</feature>
<sequence length="384" mass="41612">MITWLFTQVWLWSLAAFALGALITWLLFARPLRRRLAEADQPPADHDYDYDAPADHPSVADAPLDLLEPPPPRWDNEPTIGDWERRPRAWVAPEQHEPDSNTWFRRKDEETAQHAPEPDTAVTAVQPRVRVDDPDTAAPRWPEAEPAPKTPPAGEQKPAVAHQQAAGPKVTGATEAAEPLGRPQVEPQQQATAQVGQQTAGPRKQTDPKVRAAELRTLAGLVRQQERTAPAASEQKATPTAGAPEQANPTSESRITGMLDAESAEPAQSRLSGEPRSLFEPAEDGRPATPNVPSAADDATQVLPKIDDDAAESAPLPRRTPGAGPRPGREKGGSGPMIKGHSASRQYHSPESPQYDQIVADVWFRTPADAEIAGFAPWNGQRAT</sequence>
<gene>
    <name evidence="3" type="ORF">GCM10009545_03570</name>
    <name evidence="4" type="ORF">GCM10011581_33280</name>
</gene>
<evidence type="ECO:0000256" key="2">
    <source>
        <dbReference type="SAM" id="Phobius"/>
    </source>
</evidence>
<feature type="compositionally biased region" description="Low complexity" evidence="1">
    <location>
        <begin position="188"/>
        <end position="201"/>
    </location>
</feature>
<feature type="compositionally biased region" description="Polar residues" evidence="1">
    <location>
        <begin position="343"/>
        <end position="353"/>
    </location>
</feature>
<accession>A0A917K1J5</accession>
<reference evidence="3" key="5">
    <citation type="submission" date="2023-12" db="EMBL/GenBank/DDBJ databases">
        <authorList>
            <person name="Sun Q."/>
            <person name="Inoue M."/>
        </authorList>
    </citation>
    <scope>NUCLEOTIDE SEQUENCE</scope>
    <source>
        <strain evidence="3">JCM 10664</strain>
    </source>
</reference>
<dbReference type="Proteomes" id="UP000597989">
    <property type="component" value="Unassembled WGS sequence"/>
</dbReference>
<dbReference type="Proteomes" id="UP001500220">
    <property type="component" value="Unassembled WGS sequence"/>
</dbReference>
<comment type="caution">
    <text evidence="4">The sequence shown here is derived from an EMBL/GenBank/DDBJ whole genome shotgun (WGS) entry which is preliminary data.</text>
</comment>
<evidence type="ECO:0000313" key="4">
    <source>
        <dbReference type="EMBL" id="GGI93562.1"/>
    </source>
</evidence>
<name>A0A917K1J5_9PSEU</name>
<dbReference type="EMBL" id="BAAAHC010000003">
    <property type="protein sequence ID" value="GAA0504971.1"/>
    <property type="molecule type" value="Genomic_DNA"/>
</dbReference>
<feature type="transmembrane region" description="Helical" evidence="2">
    <location>
        <begin position="6"/>
        <end position="28"/>
    </location>
</feature>
<dbReference type="RefSeq" id="WP_188988660.1">
    <property type="nucleotide sequence ID" value="NZ_BAAAHC010000003.1"/>
</dbReference>
<keyword evidence="2" id="KW-0812">Transmembrane</keyword>
<organism evidence="4 5">
    <name type="scientific">Saccharopolyspora thermophila</name>
    <dbReference type="NCBI Taxonomy" id="89367"/>
    <lineage>
        <taxon>Bacteria</taxon>
        <taxon>Bacillati</taxon>
        <taxon>Actinomycetota</taxon>
        <taxon>Actinomycetes</taxon>
        <taxon>Pseudonocardiales</taxon>
        <taxon>Pseudonocardiaceae</taxon>
        <taxon>Saccharopolyspora</taxon>
    </lineage>
</organism>
<dbReference type="AlphaFoldDB" id="A0A917K1J5"/>
<reference evidence="3" key="1">
    <citation type="journal article" date="2014" name="Int. J. Syst. Evol. Microbiol.">
        <title>Complete genome of a new Firmicutes species belonging to the dominant human colonic microbiota ('Ruminococcus bicirculans') reveals two chromosomes and a selective capacity to utilize plant glucans.</title>
        <authorList>
            <consortium name="NISC Comparative Sequencing Program"/>
            <person name="Wegmann U."/>
            <person name="Louis P."/>
            <person name="Goesmann A."/>
            <person name="Henrissat B."/>
            <person name="Duncan S.H."/>
            <person name="Flint H.J."/>
        </authorList>
    </citation>
    <scope>NUCLEOTIDE SEQUENCE</scope>
    <source>
        <strain evidence="3">JCM 10664</strain>
    </source>
</reference>
<reference evidence="6" key="3">
    <citation type="journal article" date="2019" name="Int. J. Syst. Evol. Microbiol.">
        <title>The Global Catalogue of Microorganisms (GCM) 10K type strain sequencing project: providing services to taxonomists for standard genome sequencing and annotation.</title>
        <authorList>
            <consortium name="The Broad Institute Genomics Platform"/>
            <consortium name="The Broad Institute Genome Sequencing Center for Infectious Disease"/>
            <person name="Wu L."/>
            <person name="Ma J."/>
        </authorList>
    </citation>
    <scope>NUCLEOTIDE SEQUENCE [LARGE SCALE GENOMIC DNA]</scope>
    <source>
        <strain evidence="6">JCM 10664</strain>
    </source>
</reference>
<evidence type="ECO:0000313" key="6">
    <source>
        <dbReference type="Proteomes" id="UP001500220"/>
    </source>
</evidence>
<reference evidence="4" key="4">
    <citation type="submission" date="2020-09" db="EMBL/GenBank/DDBJ databases">
        <authorList>
            <person name="Sun Q."/>
            <person name="Zhou Y."/>
        </authorList>
    </citation>
    <scope>NUCLEOTIDE SEQUENCE</scope>
    <source>
        <strain evidence="4">CGMCC 4.7206</strain>
    </source>
</reference>